<evidence type="ECO:0000259" key="2">
    <source>
        <dbReference type="SMART" id="SM00355"/>
    </source>
</evidence>
<feature type="region of interest" description="Disordered" evidence="1">
    <location>
        <begin position="151"/>
        <end position="201"/>
    </location>
</feature>
<sequence>MNKCHLDESLPVTRRAGPSNSSPVFFECQVSGCRQREHASPEALSQHVRDIHLRPLRETCPMDDCGASFPAVQGVIQHLASAHHTPLSALKSALPSVPVSLPPLPPLPVPTVVPTWRFLTPLMRKPAFTRPYVPPQPKDPLKTQFDDIRYPHEDLDDGALNTDSDPDWVDPSPGPNFDLSESDDDQCRDKGKGKGKENGVTYTHGRKIRDLGVFWELRPIAEPDGVQYAAPATAQLHEYKQRHGKEKERVDWERREILYPAFKARFMREHPQAHLLDESKDEDESGSSVEEYISSECQEDSSDEDGDEPPLSAALSASQNSSRQSSSRPQAGRRRRKKGW</sequence>
<feature type="compositionally biased region" description="Basic residues" evidence="1">
    <location>
        <begin position="331"/>
        <end position="340"/>
    </location>
</feature>
<reference evidence="3 4" key="1">
    <citation type="journal article" date="2016" name="Mol. Biol. Evol.">
        <title>Comparative Genomics of Early-Diverging Mushroom-Forming Fungi Provides Insights into the Origins of Lignocellulose Decay Capabilities.</title>
        <authorList>
            <person name="Nagy L.G."/>
            <person name="Riley R."/>
            <person name="Tritt A."/>
            <person name="Adam C."/>
            <person name="Daum C."/>
            <person name="Floudas D."/>
            <person name="Sun H."/>
            <person name="Yadav J.S."/>
            <person name="Pangilinan J."/>
            <person name="Larsson K.H."/>
            <person name="Matsuura K."/>
            <person name="Barry K."/>
            <person name="Labutti K."/>
            <person name="Kuo R."/>
            <person name="Ohm R.A."/>
            <person name="Bhattacharya S.S."/>
            <person name="Shirouzu T."/>
            <person name="Yoshinaga Y."/>
            <person name="Martin F.M."/>
            <person name="Grigoriev I.V."/>
            <person name="Hibbett D.S."/>
        </authorList>
    </citation>
    <scope>NUCLEOTIDE SEQUENCE [LARGE SCALE GENOMIC DNA]</scope>
    <source>
        <strain evidence="3 4">HHB12029</strain>
    </source>
</reference>
<gene>
    <name evidence="3" type="ORF">EXIGLDRAFT_44529</name>
</gene>
<evidence type="ECO:0000313" key="3">
    <source>
        <dbReference type="EMBL" id="KZV93407.1"/>
    </source>
</evidence>
<dbReference type="InterPro" id="IPR013087">
    <property type="entry name" value="Znf_C2H2_type"/>
</dbReference>
<feature type="compositionally biased region" description="Low complexity" evidence="1">
    <location>
        <begin position="312"/>
        <end position="330"/>
    </location>
</feature>
<dbReference type="Proteomes" id="UP000077266">
    <property type="component" value="Unassembled WGS sequence"/>
</dbReference>
<feature type="domain" description="C2H2-type" evidence="2">
    <location>
        <begin position="26"/>
        <end position="52"/>
    </location>
</feature>
<feature type="compositionally biased region" description="Low complexity" evidence="1">
    <location>
        <begin position="286"/>
        <end position="296"/>
    </location>
</feature>
<organism evidence="3 4">
    <name type="scientific">Exidia glandulosa HHB12029</name>
    <dbReference type="NCBI Taxonomy" id="1314781"/>
    <lineage>
        <taxon>Eukaryota</taxon>
        <taxon>Fungi</taxon>
        <taxon>Dikarya</taxon>
        <taxon>Basidiomycota</taxon>
        <taxon>Agaricomycotina</taxon>
        <taxon>Agaricomycetes</taxon>
        <taxon>Auriculariales</taxon>
        <taxon>Exidiaceae</taxon>
        <taxon>Exidia</taxon>
    </lineage>
</organism>
<feature type="compositionally biased region" description="Basic and acidic residues" evidence="1">
    <location>
        <begin position="185"/>
        <end position="197"/>
    </location>
</feature>
<evidence type="ECO:0000313" key="4">
    <source>
        <dbReference type="Proteomes" id="UP000077266"/>
    </source>
</evidence>
<feature type="compositionally biased region" description="Acidic residues" evidence="1">
    <location>
        <begin position="297"/>
        <end position="308"/>
    </location>
</feature>
<evidence type="ECO:0000256" key="1">
    <source>
        <dbReference type="SAM" id="MobiDB-lite"/>
    </source>
</evidence>
<keyword evidence="4" id="KW-1185">Reference proteome</keyword>
<dbReference type="InParanoid" id="A0A165IHI1"/>
<feature type="region of interest" description="Disordered" evidence="1">
    <location>
        <begin position="1"/>
        <end position="20"/>
    </location>
</feature>
<feature type="region of interest" description="Disordered" evidence="1">
    <location>
        <begin position="273"/>
        <end position="340"/>
    </location>
</feature>
<feature type="domain" description="C2H2-type" evidence="2">
    <location>
        <begin position="58"/>
        <end position="83"/>
    </location>
</feature>
<name>A0A165IHI1_EXIGL</name>
<dbReference type="EMBL" id="KV425990">
    <property type="protein sequence ID" value="KZV93407.1"/>
    <property type="molecule type" value="Genomic_DNA"/>
</dbReference>
<dbReference type="AlphaFoldDB" id="A0A165IHI1"/>
<protein>
    <recommendedName>
        <fullName evidence="2">C2H2-type domain-containing protein</fullName>
    </recommendedName>
</protein>
<dbReference type="SMART" id="SM00355">
    <property type="entry name" value="ZnF_C2H2"/>
    <property type="match status" value="2"/>
</dbReference>
<accession>A0A165IHI1</accession>
<proteinExistence type="predicted"/>